<reference evidence="5" key="2">
    <citation type="submission" date="2020-09" db="EMBL/GenBank/DDBJ databases">
        <authorList>
            <person name="Sun Q."/>
            <person name="Zhou Y."/>
        </authorList>
    </citation>
    <scope>NUCLEOTIDE SEQUENCE</scope>
    <source>
        <strain evidence="5">CGMCC 1.12426</strain>
    </source>
</reference>
<evidence type="ECO:0000256" key="3">
    <source>
        <dbReference type="ARBA" id="ARBA00022691"/>
    </source>
</evidence>
<dbReference type="SUPFAM" id="SSF46785">
    <property type="entry name" value="Winged helix' DNA-binding domain"/>
    <property type="match status" value="1"/>
</dbReference>
<evidence type="ECO:0000259" key="4">
    <source>
        <dbReference type="Pfam" id="PF00891"/>
    </source>
</evidence>
<dbReference type="InterPro" id="IPR016461">
    <property type="entry name" value="COMT-like"/>
</dbReference>
<dbReference type="Pfam" id="PF00891">
    <property type="entry name" value="Methyltransf_2"/>
    <property type="match status" value="1"/>
</dbReference>
<reference evidence="5" key="1">
    <citation type="journal article" date="2014" name="Int. J. Syst. Evol. Microbiol.">
        <title>Complete genome sequence of Corynebacterium casei LMG S-19264T (=DSM 44701T), isolated from a smear-ripened cheese.</title>
        <authorList>
            <consortium name="US DOE Joint Genome Institute (JGI-PGF)"/>
            <person name="Walter F."/>
            <person name="Albersmeier A."/>
            <person name="Kalinowski J."/>
            <person name="Ruckert C."/>
        </authorList>
    </citation>
    <scope>NUCLEOTIDE SEQUENCE</scope>
    <source>
        <strain evidence="5">CGMCC 1.12426</strain>
    </source>
</reference>
<dbReference type="Proteomes" id="UP000605148">
    <property type="component" value="Unassembled WGS sequence"/>
</dbReference>
<evidence type="ECO:0000313" key="6">
    <source>
        <dbReference type="Proteomes" id="UP000605148"/>
    </source>
</evidence>
<evidence type="ECO:0000256" key="2">
    <source>
        <dbReference type="ARBA" id="ARBA00022679"/>
    </source>
</evidence>
<dbReference type="AlphaFoldDB" id="A0A916T964"/>
<keyword evidence="2" id="KW-0808">Transferase</keyword>
<gene>
    <name evidence="5" type="primary">crtF</name>
    <name evidence="5" type="ORF">GCM10011316_02480</name>
</gene>
<feature type="domain" description="O-methyltransferase C-terminal" evidence="4">
    <location>
        <begin position="151"/>
        <end position="365"/>
    </location>
</feature>
<dbReference type="InterPro" id="IPR001077">
    <property type="entry name" value="COMT_C"/>
</dbReference>
<dbReference type="OrthoDB" id="7418600at2"/>
<dbReference type="CDD" id="cd02440">
    <property type="entry name" value="AdoMet_MTases"/>
    <property type="match status" value="1"/>
</dbReference>
<accession>A0A916T964</accession>
<evidence type="ECO:0000256" key="1">
    <source>
        <dbReference type="ARBA" id="ARBA00022603"/>
    </source>
</evidence>
<keyword evidence="3" id="KW-0949">S-adenosyl-L-methionine</keyword>
<dbReference type="InterPro" id="IPR036390">
    <property type="entry name" value="WH_DNA-bd_sf"/>
</dbReference>
<dbReference type="EMBL" id="BMFA01000001">
    <property type="protein sequence ID" value="GGB33900.1"/>
    <property type="molecule type" value="Genomic_DNA"/>
</dbReference>
<dbReference type="InterPro" id="IPR036388">
    <property type="entry name" value="WH-like_DNA-bd_sf"/>
</dbReference>
<dbReference type="Gene3D" id="1.10.10.10">
    <property type="entry name" value="Winged helix-like DNA-binding domain superfamily/Winged helix DNA-binding domain"/>
    <property type="match status" value="1"/>
</dbReference>
<dbReference type="SUPFAM" id="SSF53335">
    <property type="entry name" value="S-adenosyl-L-methionine-dependent methyltransferases"/>
    <property type="match status" value="1"/>
</dbReference>
<keyword evidence="1" id="KW-0489">Methyltransferase</keyword>
<dbReference type="RefSeq" id="WP_150493636.1">
    <property type="nucleotide sequence ID" value="NZ_BMFA01000001.1"/>
</dbReference>
<organism evidence="5 6">
    <name type="scientific">Roseibium aquae</name>
    <dbReference type="NCBI Taxonomy" id="1323746"/>
    <lineage>
        <taxon>Bacteria</taxon>
        <taxon>Pseudomonadati</taxon>
        <taxon>Pseudomonadota</taxon>
        <taxon>Alphaproteobacteria</taxon>
        <taxon>Hyphomicrobiales</taxon>
        <taxon>Stappiaceae</taxon>
        <taxon>Roseibium</taxon>
    </lineage>
</organism>
<comment type="caution">
    <text evidence="5">The sequence shown here is derived from an EMBL/GenBank/DDBJ whole genome shotgun (WGS) entry which is preliminary data.</text>
</comment>
<dbReference type="InterPro" id="IPR029063">
    <property type="entry name" value="SAM-dependent_MTases_sf"/>
</dbReference>
<dbReference type="GO" id="GO:0008171">
    <property type="term" value="F:O-methyltransferase activity"/>
    <property type="evidence" value="ECO:0007669"/>
    <property type="project" value="InterPro"/>
</dbReference>
<evidence type="ECO:0000313" key="5">
    <source>
        <dbReference type="EMBL" id="GGB33900.1"/>
    </source>
</evidence>
<keyword evidence="6" id="KW-1185">Reference proteome</keyword>
<name>A0A916T964_9HYPH</name>
<dbReference type="GO" id="GO:0032259">
    <property type="term" value="P:methylation"/>
    <property type="evidence" value="ECO:0007669"/>
    <property type="project" value="UniProtKB-KW"/>
</dbReference>
<sequence length="385" mass="43056">MSIPAEHSLPPALQPNRRSILDRVRIWRHRVLADPAFHRLLKRLPLGQWYSNRRAADLFSMVSGFVQSQMLFAALETGLLHRLQKSPAQPSALSAELHIPPRQMRAFLQCLDCLGLTSRLSSGELVLNDFGAVIASDPGVQAMIRHHALFYRDLADPVQLLKSGARETALNAFWSYLHADGKAVDESQAEVYSRVMSDSQHMLADDIARSFPFKRHHALLDIGGGAGVFIETLAEHHPHLTFGLFDLPEVVRQADQRFAGSPVANRVRLHGGNFFEDPIPPDYDCISLIRVLFDHDDGAVMRILSNIRKTIRPGTRLLIGEPMAGRSREQRISTAYFSIYLMTMGGGFCRTPHEIKQLLESAGFSKFQEKQCRHPMLATLAIAGV</sequence>
<dbReference type="PIRSF" id="PIRSF005739">
    <property type="entry name" value="O-mtase"/>
    <property type="match status" value="1"/>
</dbReference>
<dbReference type="PANTHER" id="PTHR43712:SF2">
    <property type="entry name" value="O-METHYLTRANSFERASE CICE"/>
    <property type="match status" value="1"/>
</dbReference>
<proteinExistence type="predicted"/>
<dbReference type="PROSITE" id="PS51683">
    <property type="entry name" value="SAM_OMT_II"/>
    <property type="match status" value="1"/>
</dbReference>
<dbReference type="Gene3D" id="3.40.50.150">
    <property type="entry name" value="Vaccinia Virus protein VP39"/>
    <property type="match status" value="1"/>
</dbReference>
<protein>
    <submittedName>
        <fullName evidence="5">Demethylspheroidene O-methyltransferase</fullName>
    </submittedName>
</protein>
<dbReference type="PANTHER" id="PTHR43712">
    <property type="entry name" value="PUTATIVE (AFU_ORTHOLOGUE AFUA_4G14580)-RELATED"/>
    <property type="match status" value="1"/>
</dbReference>